<dbReference type="OrthoDB" id="2307332at2759"/>
<dbReference type="PANTHER" id="PTHR45803:SF5">
    <property type="entry name" value="SOX100B"/>
    <property type="match status" value="1"/>
</dbReference>
<gene>
    <name evidence="9" type="ORF">P168DRAFT_146961</name>
</gene>
<dbReference type="SUPFAM" id="SSF47095">
    <property type="entry name" value="HMG-box"/>
    <property type="match status" value="1"/>
</dbReference>
<dbReference type="RefSeq" id="XP_024693785.1">
    <property type="nucleotide sequence ID" value="XM_024832777.1"/>
</dbReference>
<feature type="region of interest" description="Disordered" evidence="7">
    <location>
        <begin position="88"/>
        <end position="156"/>
    </location>
</feature>
<dbReference type="Pfam" id="PF00505">
    <property type="entry name" value="HMG_box"/>
    <property type="match status" value="1"/>
</dbReference>
<comment type="subcellular location">
    <subcellularLocation>
        <location evidence="1">Nucleus</location>
    </subcellularLocation>
</comment>
<evidence type="ECO:0000256" key="5">
    <source>
        <dbReference type="ARBA" id="ARBA00023242"/>
    </source>
</evidence>
<reference evidence="9" key="1">
    <citation type="submission" date="2016-12" db="EMBL/GenBank/DDBJ databases">
        <title>The genomes of Aspergillus section Nigri reveals drivers in fungal speciation.</title>
        <authorList>
            <consortium name="DOE Joint Genome Institute"/>
            <person name="Vesth T.C."/>
            <person name="Nybo J."/>
            <person name="Theobald S."/>
            <person name="Brandl J."/>
            <person name="Frisvad J.C."/>
            <person name="Nielsen K.F."/>
            <person name="Lyhne E.K."/>
            <person name="Kogle M.E."/>
            <person name="Kuo A."/>
            <person name="Riley R."/>
            <person name="Clum A."/>
            <person name="Nolan M."/>
            <person name="Lipzen A."/>
            <person name="Salamov A."/>
            <person name="Henrissat B."/>
            <person name="Wiebenga A."/>
            <person name="De vries R.P."/>
            <person name="Grigoriev I.V."/>
            <person name="Mortensen U.H."/>
            <person name="Andersen M.R."/>
            <person name="Baker S.E."/>
        </authorList>
    </citation>
    <scope>NUCLEOTIDE SEQUENCE</scope>
    <source>
        <strain evidence="9">IBT 28561</strain>
    </source>
</reference>
<dbReference type="GO" id="GO:0000978">
    <property type="term" value="F:RNA polymerase II cis-regulatory region sequence-specific DNA binding"/>
    <property type="evidence" value="ECO:0007669"/>
    <property type="project" value="TreeGrafter"/>
</dbReference>
<feature type="region of interest" description="Disordered" evidence="7">
    <location>
        <begin position="250"/>
        <end position="301"/>
    </location>
</feature>
<dbReference type="InterPro" id="IPR009071">
    <property type="entry name" value="HMG_box_dom"/>
</dbReference>
<feature type="compositionally biased region" description="Low complexity" evidence="7">
    <location>
        <begin position="57"/>
        <end position="68"/>
    </location>
</feature>
<evidence type="ECO:0000313" key="9">
    <source>
        <dbReference type="EMBL" id="PKY05191.1"/>
    </source>
</evidence>
<proteinExistence type="predicted"/>
<feature type="region of interest" description="Disordered" evidence="7">
    <location>
        <begin position="1"/>
        <end position="29"/>
    </location>
</feature>
<feature type="region of interest" description="Disordered" evidence="7">
    <location>
        <begin position="404"/>
        <end position="430"/>
    </location>
</feature>
<evidence type="ECO:0000313" key="10">
    <source>
        <dbReference type="Proteomes" id="UP000234254"/>
    </source>
</evidence>
<feature type="compositionally biased region" description="Basic and acidic residues" evidence="7">
    <location>
        <begin position="251"/>
        <end position="270"/>
    </location>
</feature>
<keyword evidence="3 6" id="KW-0238">DNA-binding</keyword>
<keyword evidence="10" id="KW-1185">Reference proteome</keyword>
<comment type="caution">
    <text evidence="9">The sequence shown here is derived from an EMBL/GenBank/DDBJ whole genome shotgun (WGS) entry which is preliminary data.</text>
</comment>
<name>A0A2I1D5N8_ASPC2</name>
<dbReference type="InterPro" id="IPR050917">
    <property type="entry name" value="SOX_TF"/>
</dbReference>
<evidence type="ECO:0000256" key="6">
    <source>
        <dbReference type="PROSITE-ProRule" id="PRU00267"/>
    </source>
</evidence>
<organism evidence="9 10">
    <name type="scientific">Aspergillus campestris (strain IBT 28561)</name>
    <dbReference type="NCBI Taxonomy" id="1392248"/>
    <lineage>
        <taxon>Eukaryota</taxon>
        <taxon>Fungi</taxon>
        <taxon>Dikarya</taxon>
        <taxon>Ascomycota</taxon>
        <taxon>Pezizomycotina</taxon>
        <taxon>Eurotiomycetes</taxon>
        <taxon>Eurotiomycetidae</taxon>
        <taxon>Eurotiales</taxon>
        <taxon>Aspergillaceae</taxon>
        <taxon>Aspergillus</taxon>
        <taxon>Aspergillus subgen. Circumdati</taxon>
    </lineage>
</organism>
<dbReference type="Proteomes" id="UP000234254">
    <property type="component" value="Unassembled WGS sequence"/>
</dbReference>
<evidence type="ECO:0000256" key="1">
    <source>
        <dbReference type="ARBA" id="ARBA00004123"/>
    </source>
</evidence>
<dbReference type="InterPro" id="IPR036910">
    <property type="entry name" value="HMG_box_dom_sf"/>
</dbReference>
<evidence type="ECO:0000256" key="2">
    <source>
        <dbReference type="ARBA" id="ARBA00023015"/>
    </source>
</evidence>
<evidence type="ECO:0000256" key="4">
    <source>
        <dbReference type="ARBA" id="ARBA00023163"/>
    </source>
</evidence>
<sequence length="508" mass="55860">MSLRQLQRQPLSPPQSGDESLAPESSRESCGIARTMCDQSDLFMFAGAQGNLDANGSHPVPRSSPSSHTITNGDYSRSLPVQLQMQPHGFQVNTPPSDEVSIAGSLDSAPSHWSSPSQRLRAQSTPKSKLSRASRSSKSPKIRHKRSKTDPPVINAPLSELTKDMSHIPIRDMEEWVHRPIETRLSQTTRKGKVARPMNSFILYRSAYAERTKEWLSQNNHQEVSKVAGQSWKMEPRDIKQKYASLANIEKANHEKAHPGYKYSPKDKSKPTKKPCKTSPGMGHDDTPSSSPSLSSSQAMLSSDIDSGMWHSRCGTPMNVVEHHGLPTPMQFLNSGWPPHHPPRPPSTMMSAPEASHYGHPGMHHGLVGAHQDDVRFRTTDLSELQYNTSNTLSGLPGAVHHDLLQPQTTAPPPGAPPTSQLDPQLLRYHSDPLPAGHVYSSPQYGIWTDPAPGASYLPNAPNSLGSNAVSYHPHSSYDMLDDGEPWDSKFAVDSPTGEFDRWVNPQA</sequence>
<dbReference type="GO" id="GO:0000981">
    <property type="term" value="F:DNA-binding transcription factor activity, RNA polymerase II-specific"/>
    <property type="evidence" value="ECO:0007669"/>
    <property type="project" value="TreeGrafter"/>
</dbReference>
<keyword evidence="4" id="KW-0804">Transcription</keyword>
<feature type="region of interest" description="Disordered" evidence="7">
    <location>
        <begin position="49"/>
        <end position="74"/>
    </location>
</feature>
<dbReference type="CDD" id="cd01389">
    <property type="entry name" value="HMG-box_ROX1-like"/>
    <property type="match status" value="1"/>
</dbReference>
<dbReference type="EMBL" id="MSFM01000005">
    <property type="protein sequence ID" value="PKY05191.1"/>
    <property type="molecule type" value="Genomic_DNA"/>
</dbReference>
<feature type="region of interest" description="Disordered" evidence="7">
    <location>
        <begin position="483"/>
        <end position="508"/>
    </location>
</feature>
<accession>A0A2I1D5N8</accession>
<dbReference type="VEuPathDB" id="FungiDB:P168DRAFT_146961"/>
<dbReference type="GO" id="GO:0005634">
    <property type="term" value="C:nucleus"/>
    <property type="evidence" value="ECO:0007669"/>
    <property type="project" value="UniProtKB-SubCell"/>
</dbReference>
<dbReference type="GeneID" id="36540299"/>
<feature type="compositionally biased region" description="Basic residues" evidence="7">
    <location>
        <begin position="138"/>
        <end position="147"/>
    </location>
</feature>
<feature type="domain" description="HMG box" evidence="8">
    <location>
        <begin position="194"/>
        <end position="262"/>
    </location>
</feature>
<dbReference type="PROSITE" id="PS50118">
    <property type="entry name" value="HMG_BOX_2"/>
    <property type="match status" value="1"/>
</dbReference>
<dbReference type="PANTHER" id="PTHR45803">
    <property type="entry name" value="SOX100B"/>
    <property type="match status" value="1"/>
</dbReference>
<feature type="compositionally biased region" description="Low complexity" evidence="7">
    <location>
        <begin position="288"/>
        <end position="301"/>
    </location>
</feature>
<dbReference type="Gene3D" id="1.10.30.10">
    <property type="entry name" value="High mobility group box domain"/>
    <property type="match status" value="1"/>
</dbReference>
<dbReference type="AlphaFoldDB" id="A0A2I1D5N8"/>
<dbReference type="SMART" id="SM00398">
    <property type="entry name" value="HMG"/>
    <property type="match status" value="1"/>
</dbReference>
<evidence type="ECO:0000256" key="7">
    <source>
        <dbReference type="SAM" id="MobiDB-lite"/>
    </source>
</evidence>
<keyword evidence="5 6" id="KW-0539">Nucleus</keyword>
<evidence type="ECO:0000256" key="3">
    <source>
        <dbReference type="ARBA" id="ARBA00023125"/>
    </source>
</evidence>
<evidence type="ECO:0000259" key="8">
    <source>
        <dbReference type="PROSITE" id="PS50118"/>
    </source>
</evidence>
<feature type="compositionally biased region" description="Low complexity" evidence="7">
    <location>
        <begin position="126"/>
        <end position="137"/>
    </location>
</feature>
<feature type="compositionally biased region" description="Polar residues" evidence="7">
    <location>
        <begin position="111"/>
        <end position="125"/>
    </location>
</feature>
<feature type="compositionally biased region" description="Low complexity" evidence="7">
    <location>
        <begin position="1"/>
        <end position="16"/>
    </location>
</feature>
<protein>
    <recommendedName>
        <fullName evidence="8">HMG box domain-containing protein</fullName>
    </recommendedName>
</protein>
<feature type="DNA-binding region" description="HMG box" evidence="6">
    <location>
        <begin position="194"/>
        <end position="262"/>
    </location>
</feature>
<keyword evidence="2" id="KW-0805">Transcription regulation</keyword>